<accession>A0A8S1Q4Y6</accession>
<sequence>MLIKQRVKIIKIVKVQIESTIQIQLEMGKSLYFHKSLLK</sequence>
<organism evidence="1 2">
    <name type="scientific">Paramecium sonneborni</name>
    <dbReference type="NCBI Taxonomy" id="65129"/>
    <lineage>
        <taxon>Eukaryota</taxon>
        <taxon>Sar</taxon>
        <taxon>Alveolata</taxon>
        <taxon>Ciliophora</taxon>
        <taxon>Intramacronucleata</taxon>
        <taxon>Oligohymenophorea</taxon>
        <taxon>Peniculida</taxon>
        <taxon>Parameciidae</taxon>
        <taxon>Paramecium</taxon>
    </lineage>
</organism>
<proteinExistence type="predicted"/>
<evidence type="ECO:0000313" key="1">
    <source>
        <dbReference type="EMBL" id="CAD8110333.1"/>
    </source>
</evidence>
<comment type="caution">
    <text evidence="1">The sequence shown here is derived from an EMBL/GenBank/DDBJ whole genome shotgun (WGS) entry which is preliminary data.</text>
</comment>
<name>A0A8S1Q4Y6_9CILI</name>
<dbReference type="Proteomes" id="UP000692954">
    <property type="component" value="Unassembled WGS sequence"/>
</dbReference>
<keyword evidence="2" id="KW-1185">Reference proteome</keyword>
<reference evidence="1" key="1">
    <citation type="submission" date="2021-01" db="EMBL/GenBank/DDBJ databases">
        <authorList>
            <consortium name="Genoscope - CEA"/>
            <person name="William W."/>
        </authorList>
    </citation>
    <scope>NUCLEOTIDE SEQUENCE</scope>
</reference>
<dbReference type="AlphaFoldDB" id="A0A8S1Q4Y6"/>
<evidence type="ECO:0000313" key="2">
    <source>
        <dbReference type="Proteomes" id="UP000692954"/>
    </source>
</evidence>
<dbReference type="EMBL" id="CAJJDN010000095">
    <property type="protein sequence ID" value="CAD8110333.1"/>
    <property type="molecule type" value="Genomic_DNA"/>
</dbReference>
<gene>
    <name evidence="1" type="ORF">PSON_ATCC_30995.1.T0950182</name>
</gene>
<protein>
    <submittedName>
        <fullName evidence="1">Uncharacterized protein</fullName>
    </submittedName>
</protein>